<dbReference type="InterPro" id="IPR036565">
    <property type="entry name" value="Mur-like_cat_sf"/>
</dbReference>
<evidence type="ECO:0000256" key="18">
    <source>
        <dbReference type="ARBA" id="ARBA00047808"/>
    </source>
</evidence>
<evidence type="ECO:0000256" key="4">
    <source>
        <dbReference type="ARBA" id="ARBA00008276"/>
    </source>
</evidence>
<keyword evidence="25" id="KW-1185">Reference proteome</keyword>
<feature type="domain" description="Mur ligase C-terminal" evidence="22">
    <location>
        <begin position="284"/>
        <end position="405"/>
    </location>
</feature>
<dbReference type="InterPro" id="IPR001645">
    <property type="entry name" value="Folylpolyglutamate_synth"/>
</dbReference>
<evidence type="ECO:0000256" key="21">
    <source>
        <dbReference type="PIRNR" id="PIRNR001563"/>
    </source>
</evidence>
<comment type="catalytic activity">
    <reaction evidence="20">
        <text>7,8-dihydropteroate + L-glutamate + ATP = 7,8-dihydrofolate + ADP + phosphate + H(+)</text>
        <dbReference type="Rhea" id="RHEA:23584"/>
        <dbReference type="ChEBI" id="CHEBI:15378"/>
        <dbReference type="ChEBI" id="CHEBI:17839"/>
        <dbReference type="ChEBI" id="CHEBI:29985"/>
        <dbReference type="ChEBI" id="CHEBI:30616"/>
        <dbReference type="ChEBI" id="CHEBI:43474"/>
        <dbReference type="ChEBI" id="CHEBI:57451"/>
        <dbReference type="ChEBI" id="CHEBI:456216"/>
        <dbReference type="EC" id="6.3.2.12"/>
    </reaction>
</comment>
<evidence type="ECO:0000256" key="2">
    <source>
        <dbReference type="ARBA" id="ARBA00004799"/>
    </source>
</evidence>
<dbReference type="NCBIfam" id="TIGR01499">
    <property type="entry name" value="folC"/>
    <property type="match status" value="1"/>
</dbReference>
<keyword evidence="8 21" id="KW-0436">Ligase</keyword>
<dbReference type="Gene3D" id="3.90.190.20">
    <property type="entry name" value="Mur ligase, C-terminal domain"/>
    <property type="match status" value="1"/>
</dbReference>
<feature type="domain" description="Mur ligase central" evidence="23">
    <location>
        <begin position="44"/>
        <end position="258"/>
    </location>
</feature>
<evidence type="ECO:0000256" key="16">
    <source>
        <dbReference type="ARBA" id="ARBA00032510"/>
    </source>
</evidence>
<sequence length="419" mass="45257">MKTLDDWLSHLEALHATPIDMGLDRVRRVRDAMGLAPTFPVITVGGTNGKGSVCAMLSTMLVRAGYKVGTYTSPHIMRYNERVAIDLEPASDEAIVDSFATIDAARGDTTLTYFEFGTLSAMKAFCDARVDVAILEVGLGGRLDAVNVFEPDVSVVVSVDIDHQSYLGDTREAIGFEKAGIFRANKPAICADPNPPASLVDHARAIGADLKCIGSDFGFTRMDNQWSFWMDGHHRHSLPFPALRGAYQLSNASAALAALDCLKQRLPVGQGAVKRGLLEVDWPGRFQVLPGRPQVVLDVGHNPHAVRAMVDSLRRLPFAQNRVAVFSMLSDKDVDAVVELARDDFDVWYVGGLDMPRGQTGEAIAARLAEHGIAKVKVFDTVETAWAAALSGAGENDRLTVFGSFHTVAAVLAARQAAR</sequence>
<evidence type="ECO:0000256" key="20">
    <source>
        <dbReference type="ARBA" id="ARBA00049161"/>
    </source>
</evidence>
<dbReference type="InterPro" id="IPR013221">
    <property type="entry name" value="Mur_ligase_cen"/>
</dbReference>
<dbReference type="InterPro" id="IPR036615">
    <property type="entry name" value="Mur_ligase_C_dom_sf"/>
</dbReference>
<evidence type="ECO:0000313" key="25">
    <source>
        <dbReference type="Proteomes" id="UP000290682"/>
    </source>
</evidence>
<dbReference type="EC" id="6.3.2.17" evidence="6"/>
<evidence type="ECO:0000256" key="12">
    <source>
        <dbReference type="ARBA" id="ARBA00022842"/>
    </source>
</evidence>
<evidence type="ECO:0000256" key="17">
    <source>
        <dbReference type="ARBA" id="ARBA00047493"/>
    </source>
</evidence>
<evidence type="ECO:0000313" key="24">
    <source>
        <dbReference type="EMBL" id="RXZ42238.1"/>
    </source>
</evidence>
<keyword evidence="9" id="KW-0479">Metal-binding</keyword>
<evidence type="ECO:0000256" key="5">
    <source>
        <dbReference type="ARBA" id="ARBA00013023"/>
    </source>
</evidence>
<comment type="similarity">
    <text evidence="4 21">Belongs to the folylpolyglutamate synthase family.</text>
</comment>
<dbReference type="Gene3D" id="3.40.1190.10">
    <property type="entry name" value="Mur-like, catalytic domain"/>
    <property type="match status" value="1"/>
</dbReference>
<reference evidence="24 25" key="1">
    <citation type="submission" date="2018-10" db="EMBL/GenBank/DDBJ databases">
        <title>Draft genome of Fastidiocella sp. strain 375T, a bacterium isolated from a karstic cave dripping water.</title>
        <authorList>
            <person name="Coelho C."/>
            <person name="Verissimo A."/>
            <person name="Tiago I."/>
        </authorList>
    </citation>
    <scope>NUCLEOTIDE SEQUENCE [LARGE SCALE GENOMIC DNA]</scope>
    <source>
        <strain evidence="24 25">CAVE-375</strain>
    </source>
</reference>
<dbReference type="RefSeq" id="WP_129213847.1">
    <property type="nucleotide sequence ID" value="NZ_REGR01000015.1"/>
</dbReference>
<evidence type="ECO:0000256" key="3">
    <source>
        <dbReference type="ARBA" id="ARBA00005150"/>
    </source>
</evidence>
<keyword evidence="11 21" id="KW-0067">ATP-binding</keyword>
<evidence type="ECO:0000256" key="13">
    <source>
        <dbReference type="ARBA" id="ARBA00022909"/>
    </source>
</evidence>
<comment type="catalytic activity">
    <reaction evidence="17">
        <text>(6S)-5,6,7,8-tetrahydrofolyl-(gamma-L-Glu)(n) + L-glutamate + ATP = (6S)-5,6,7,8-tetrahydrofolyl-(gamma-L-Glu)(n+1) + ADP + phosphate + H(+)</text>
        <dbReference type="Rhea" id="RHEA:10580"/>
        <dbReference type="Rhea" id="RHEA-COMP:14738"/>
        <dbReference type="Rhea" id="RHEA-COMP:14740"/>
        <dbReference type="ChEBI" id="CHEBI:15378"/>
        <dbReference type="ChEBI" id="CHEBI:29985"/>
        <dbReference type="ChEBI" id="CHEBI:30616"/>
        <dbReference type="ChEBI" id="CHEBI:43474"/>
        <dbReference type="ChEBI" id="CHEBI:141005"/>
        <dbReference type="ChEBI" id="CHEBI:456216"/>
        <dbReference type="EC" id="6.3.2.17"/>
    </reaction>
</comment>
<evidence type="ECO:0000256" key="11">
    <source>
        <dbReference type="ARBA" id="ARBA00022840"/>
    </source>
</evidence>
<protein>
    <recommendedName>
        <fullName evidence="7">Dihydrofolate synthase/folylpolyglutamate synthase</fullName>
        <ecNumber evidence="5">6.3.2.12</ecNumber>
        <ecNumber evidence="6">6.3.2.17</ecNumber>
    </recommendedName>
    <alternativeName>
        <fullName evidence="16">Folylpoly-gamma-glutamate synthetase-dihydrofolate synthetase</fullName>
    </alternativeName>
    <alternativeName>
        <fullName evidence="14">Folylpolyglutamate synthetase</fullName>
    </alternativeName>
    <alternativeName>
        <fullName evidence="15">Tetrahydrofolylpolyglutamate synthase</fullName>
    </alternativeName>
</protein>
<comment type="catalytic activity">
    <reaction evidence="18">
        <text>10-formyltetrahydrofolyl-(gamma-L-Glu)(n) + L-glutamate + ATP = 10-formyltetrahydrofolyl-(gamma-L-Glu)(n+1) + ADP + phosphate + H(+)</text>
        <dbReference type="Rhea" id="RHEA:51904"/>
        <dbReference type="Rhea" id="RHEA-COMP:13088"/>
        <dbReference type="Rhea" id="RHEA-COMP:14300"/>
        <dbReference type="ChEBI" id="CHEBI:15378"/>
        <dbReference type="ChEBI" id="CHEBI:29985"/>
        <dbReference type="ChEBI" id="CHEBI:30616"/>
        <dbReference type="ChEBI" id="CHEBI:43474"/>
        <dbReference type="ChEBI" id="CHEBI:134413"/>
        <dbReference type="ChEBI" id="CHEBI:456216"/>
        <dbReference type="EC" id="6.3.2.17"/>
    </reaction>
</comment>
<keyword evidence="10 21" id="KW-0547">Nucleotide-binding</keyword>
<proteinExistence type="inferred from homology"/>
<evidence type="ECO:0000256" key="8">
    <source>
        <dbReference type="ARBA" id="ARBA00022598"/>
    </source>
</evidence>
<evidence type="ECO:0000256" key="14">
    <source>
        <dbReference type="ARBA" id="ARBA00030048"/>
    </source>
</evidence>
<dbReference type="PANTHER" id="PTHR11136:SF0">
    <property type="entry name" value="DIHYDROFOLATE SYNTHETASE-RELATED"/>
    <property type="match status" value="1"/>
</dbReference>
<name>A0ABY0F9U1_9NEIS</name>
<evidence type="ECO:0000256" key="7">
    <source>
        <dbReference type="ARBA" id="ARBA00019357"/>
    </source>
</evidence>
<dbReference type="InterPro" id="IPR018109">
    <property type="entry name" value="Folylpolyglutamate_synth_CS"/>
</dbReference>
<comment type="pathway">
    <text evidence="3">Cofactor biosynthesis; tetrahydrofolylpolyglutamate biosynthesis.</text>
</comment>
<accession>A0ABY0F9U1</accession>
<keyword evidence="12" id="KW-0460">Magnesium</keyword>
<evidence type="ECO:0000256" key="1">
    <source>
        <dbReference type="ARBA" id="ARBA00002714"/>
    </source>
</evidence>
<keyword evidence="13" id="KW-0289">Folate biosynthesis</keyword>
<dbReference type="SUPFAM" id="SSF53623">
    <property type="entry name" value="MurD-like peptide ligases, catalytic domain"/>
    <property type="match status" value="1"/>
</dbReference>
<dbReference type="PANTHER" id="PTHR11136">
    <property type="entry name" value="FOLYLPOLYGLUTAMATE SYNTHASE-RELATED"/>
    <property type="match status" value="1"/>
</dbReference>
<dbReference type="Pfam" id="PF08245">
    <property type="entry name" value="Mur_ligase_M"/>
    <property type="match status" value="1"/>
</dbReference>
<dbReference type="PIRSF" id="PIRSF001563">
    <property type="entry name" value="Folylpolyglu_synth"/>
    <property type="match status" value="1"/>
</dbReference>
<organism evidence="24 25">
    <name type="scientific">Crenobacter cavernae</name>
    <dbReference type="NCBI Taxonomy" id="2290923"/>
    <lineage>
        <taxon>Bacteria</taxon>
        <taxon>Pseudomonadati</taxon>
        <taxon>Pseudomonadota</taxon>
        <taxon>Betaproteobacteria</taxon>
        <taxon>Neisseriales</taxon>
        <taxon>Neisseriaceae</taxon>
        <taxon>Crenobacter</taxon>
    </lineage>
</organism>
<dbReference type="Pfam" id="PF02875">
    <property type="entry name" value="Mur_ligase_C"/>
    <property type="match status" value="1"/>
</dbReference>
<evidence type="ECO:0000256" key="6">
    <source>
        <dbReference type="ARBA" id="ARBA00013025"/>
    </source>
</evidence>
<evidence type="ECO:0000259" key="22">
    <source>
        <dbReference type="Pfam" id="PF02875"/>
    </source>
</evidence>
<evidence type="ECO:0000256" key="15">
    <source>
        <dbReference type="ARBA" id="ARBA00030592"/>
    </source>
</evidence>
<dbReference type="NCBIfam" id="NF008101">
    <property type="entry name" value="PRK10846.1"/>
    <property type="match status" value="1"/>
</dbReference>
<dbReference type="EC" id="6.3.2.12" evidence="5"/>
<evidence type="ECO:0000256" key="19">
    <source>
        <dbReference type="ARBA" id="ARBA00049035"/>
    </source>
</evidence>
<dbReference type="SUPFAM" id="SSF53244">
    <property type="entry name" value="MurD-like peptide ligases, peptide-binding domain"/>
    <property type="match status" value="1"/>
</dbReference>
<dbReference type="PROSITE" id="PS01011">
    <property type="entry name" value="FOLYLPOLYGLU_SYNT_1"/>
    <property type="match status" value="1"/>
</dbReference>
<evidence type="ECO:0000259" key="23">
    <source>
        <dbReference type="Pfam" id="PF08245"/>
    </source>
</evidence>
<comment type="pathway">
    <text evidence="2">Cofactor biosynthesis; tetrahydrofolate biosynthesis; 7,8-dihydrofolate from 2-amino-4-hydroxy-6-hydroxymethyl-7,8-dihydropteridine diphosphate and 4-aminobenzoate: step 2/2.</text>
</comment>
<evidence type="ECO:0000256" key="9">
    <source>
        <dbReference type="ARBA" id="ARBA00022723"/>
    </source>
</evidence>
<comment type="function">
    <text evidence="1">Functions in two distinct reactions of the de novo folate biosynthetic pathway. Catalyzes the addition of a glutamate residue to dihydropteroate (7,8-dihydropteroate or H2Pte) to form dihydrofolate (7,8-dihydrofolate monoglutamate or H2Pte-Glu). Also catalyzes successive additions of L-glutamate to tetrahydrofolate or 10-formyltetrahydrofolate or 5,10-methylenetetrahydrofolate, leading to folylpolyglutamate derivatives.</text>
</comment>
<evidence type="ECO:0000256" key="10">
    <source>
        <dbReference type="ARBA" id="ARBA00022741"/>
    </source>
</evidence>
<dbReference type="InterPro" id="IPR004101">
    <property type="entry name" value="Mur_ligase_C"/>
</dbReference>
<gene>
    <name evidence="24" type="ORF">EBB06_13915</name>
</gene>
<comment type="catalytic activity">
    <reaction evidence="19">
        <text>(6R)-5,10-methylenetetrahydrofolyl-(gamma-L-Glu)(n) + L-glutamate + ATP = (6R)-5,10-methylenetetrahydrofolyl-(gamma-L-Glu)(n+1) + ADP + phosphate + H(+)</text>
        <dbReference type="Rhea" id="RHEA:51912"/>
        <dbReference type="Rhea" id="RHEA-COMP:13257"/>
        <dbReference type="Rhea" id="RHEA-COMP:13258"/>
        <dbReference type="ChEBI" id="CHEBI:15378"/>
        <dbReference type="ChEBI" id="CHEBI:29985"/>
        <dbReference type="ChEBI" id="CHEBI:30616"/>
        <dbReference type="ChEBI" id="CHEBI:43474"/>
        <dbReference type="ChEBI" id="CHEBI:136572"/>
        <dbReference type="ChEBI" id="CHEBI:456216"/>
        <dbReference type="EC" id="6.3.2.17"/>
    </reaction>
</comment>
<comment type="caution">
    <text evidence="24">The sequence shown here is derived from an EMBL/GenBank/DDBJ whole genome shotgun (WGS) entry which is preliminary data.</text>
</comment>
<dbReference type="Proteomes" id="UP000290682">
    <property type="component" value="Unassembled WGS sequence"/>
</dbReference>
<dbReference type="EMBL" id="REGR01000015">
    <property type="protein sequence ID" value="RXZ42238.1"/>
    <property type="molecule type" value="Genomic_DNA"/>
</dbReference>